<organism evidence="1 2">
    <name type="scientific">Candidatus Methylophosphatis roskildensis</name>
    <dbReference type="NCBI Taxonomy" id="2899263"/>
    <lineage>
        <taxon>Bacteria</taxon>
        <taxon>Pseudomonadati</taxon>
        <taxon>Pseudomonadota</taxon>
        <taxon>Betaproteobacteria</taxon>
        <taxon>Nitrosomonadales</taxon>
        <taxon>Sterolibacteriaceae</taxon>
        <taxon>Candidatus Methylophosphatis</taxon>
    </lineage>
</organism>
<dbReference type="PROSITE" id="PS51257">
    <property type="entry name" value="PROKAR_LIPOPROTEIN"/>
    <property type="match status" value="1"/>
</dbReference>
<dbReference type="AlphaFoldDB" id="A0A9D7DXW6"/>
<protein>
    <recommendedName>
        <fullName evidence="3">Lipoprotein</fullName>
    </recommendedName>
</protein>
<comment type="caution">
    <text evidence="1">The sequence shown here is derived from an EMBL/GenBank/DDBJ whole genome shotgun (WGS) entry which is preliminary data.</text>
</comment>
<proteinExistence type="predicted"/>
<evidence type="ECO:0000313" key="1">
    <source>
        <dbReference type="EMBL" id="MBK6972900.1"/>
    </source>
</evidence>
<name>A0A9D7DXW6_9PROT</name>
<dbReference type="EMBL" id="JADJEV010000003">
    <property type="protein sequence ID" value="MBK6972900.1"/>
    <property type="molecule type" value="Genomic_DNA"/>
</dbReference>
<dbReference type="Proteomes" id="UP000807785">
    <property type="component" value="Unassembled WGS sequence"/>
</dbReference>
<sequence length="196" mass="21047">MFMRIGSAGSRWGSLCRGNVLLLALSMGLAGCGEQAVPEPSAKPGSLSPAVQSPSVEQDLARFDRLVTLESVFPDRLQRGLYRMLPPVTENGRRAYTFQLVPQAGMNEARHFNLVTIVWARGGTFVKPQGSPVVPSSTGGPNGGFIDAVAQTDDHAYDVRVSLAMLLPDSVDLPAFDVEKVAADMIRLYQAQGSDK</sequence>
<reference evidence="1" key="1">
    <citation type="submission" date="2020-10" db="EMBL/GenBank/DDBJ databases">
        <title>Connecting structure to function with the recovery of over 1000 high-quality activated sludge metagenome-assembled genomes encoding full-length rRNA genes using long-read sequencing.</title>
        <authorList>
            <person name="Singleton C.M."/>
            <person name="Petriglieri F."/>
            <person name="Kristensen J.M."/>
            <person name="Kirkegaard R.H."/>
            <person name="Michaelsen T.Y."/>
            <person name="Andersen M.H."/>
            <person name="Karst S.M."/>
            <person name="Dueholm M.S."/>
            <person name="Nielsen P.H."/>
            <person name="Albertsen M."/>
        </authorList>
    </citation>
    <scope>NUCLEOTIDE SEQUENCE</scope>
    <source>
        <strain evidence="1">Bjer_18-Q3-R1-45_BAT3C.347</strain>
    </source>
</reference>
<gene>
    <name evidence="1" type="ORF">IPH26_08045</name>
</gene>
<evidence type="ECO:0000313" key="2">
    <source>
        <dbReference type="Proteomes" id="UP000807785"/>
    </source>
</evidence>
<accession>A0A9D7DXW6</accession>
<evidence type="ECO:0008006" key="3">
    <source>
        <dbReference type="Google" id="ProtNLM"/>
    </source>
</evidence>